<protein>
    <recommendedName>
        <fullName evidence="3">Addiction module protein</fullName>
    </recommendedName>
</protein>
<evidence type="ECO:0000313" key="2">
    <source>
        <dbReference type="EMBL" id="GAH50306.1"/>
    </source>
</evidence>
<accession>X1FXC4</accession>
<gene>
    <name evidence="2" type="ORF">S03H2_29663</name>
</gene>
<dbReference type="AlphaFoldDB" id="X1FXC4"/>
<dbReference type="NCBIfam" id="TIGR02574">
    <property type="entry name" value="stabl_TIGR02574"/>
    <property type="match status" value="1"/>
</dbReference>
<evidence type="ECO:0000256" key="1">
    <source>
        <dbReference type="SAM" id="Coils"/>
    </source>
</evidence>
<organism evidence="2">
    <name type="scientific">marine sediment metagenome</name>
    <dbReference type="NCBI Taxonomy" id="412755"/>
    <lineage>
        <taxon>unclassified sequences</taxon>
        <taxon>metagenomes</taxon>
        <taxon>ecological metagenomes</taxon>
    </lineage>
</organism>
<evidence type="ECO:0008006" key="3">
    <source>
        <dbReference type="Google" id="ProtNLM"/>
    </source>
</evidence>
<sequence>MSLQAALKEIAKLTPEEKLQLVEEVWDELSEHSEDIPLTEAQKKELNRRLDEYEKNPENVLTWEEVKASIRRR</sequence>
<keyword evidence="1" id="KW-0175">Coiled coil</keyword>
<dbReference type="Pfam" id="PF09720">
    <property type="entry name" value="Unstab_antitox"/>
    <property type="match status" value="1"/>
</dbReference>
<comment type="caution">
    <text evidence="2">The sequence shown here is derived from an EMBL/GenBank/DDBJ whole genome shotgun (WGS) entry which is preliminary data.</text>
</comment>
<dbReference type="EMBL" id="BARU01017917">
    <property type="protein sequence ID" value="GAH50306.1"/>
    <property type="molecule type" value="Genomic_DNA"/>
</dbReference>
<name>X1FXC4_9ZZZZ</name>
<dbReference type="InterPro" id="IPR013406">
    <property type="entry name" value="CHP02574_addiction_mod"/>
</dbReference>
<feature type="coiled-coil region" evidence="1">
    <location>
        <begin position="29"/>
        <end position="56"/>
    </location>
</feature>
<reference evidence="2" key="1">
    <citation type="journal article" date="2014" name="Front. Microbiol.">
        <title>High frequency of phylogenetically diverse reductive dehalogenase-homologous genes in deep subseafloor sedimentary metagenomes.</title>
        <authorList>
            <person name="Kawai M."/>
            <person name="Futagami T."/>
            <person name="Toyoda A."/>
            <person name="Takaki Y."/>
            <person name="Nishi S."/>
            <person name="Hori S."/>
            <person name="Arai W."/>
            <person name="Tsubouchi T."/>
            <person name="Morono Y."/>
            <person name="Uchiyama I."/>
            <person name="Ito T."/>
            <person name="Fujiyama A."/>
            <person name="Inagaki F."/>
            <person name="Takami H."/>
        </authorList>
    </citation>
    <scope>NUCLEOTIDE SEQUENCE</scope>
    <source>
        <strain evidence="2">Expedition CK06-06</strain>
    </source>
</reference>
<proteinExistence type="predicted"/>